<evidence type="ECO:0000313" key="1">
    <source>
        <dbReference type="EMBL" id="GBP08881.1"/>
    </source>
</evidence>
<comment type="caution">
    <text evidence="1">The sequence shown here is derived from an EMBL/GenBank/DDBJ whole genome shotgun (WGS) entry which is preliminary data.</text>
</comment>
<name>A0A4C1T6K0_EUMVA</name>
<proteinExistence type="predicted"/>
<dbReference type="EMBL" id="BGZK01000033">
    <property type="protein sequence ID" value="GBP08881.1"/>
    <property type="molecule type" value="Genomic_DNA"/>
</dbReference>
<evidence type="ECO:0000313" key="2">
    <source>
        <dbReference type="Proteomes" id="UP000299102"/>
    </source>
</evidence>
<sequence length="134" mass="14283">MGRLDSEYHDLTKYRSEGTASTFTFCPVSVLVAHSPLHYSTPVFSRYPIPTQEADIAPSNINTISPDIDSAIGAARHVENAHRAYNVTCRHTGCAFALQCLFWSARGVGRGARGGAAALGGAACSFATQENMCS</sequence>
<dbReference type="AlphaFoldDB" id="A0A4C1T6K0"/>
<accession>A0A4C1T6K0</accession>
<dbReference type="Proteomes" id="UP000299102">
    <property type="component" value="Unassembled WGS sequence"/>
</dbReference>
<keyword evidence="2" id="KW-1185">Reference proteome</keyword>
<gene>
    <name evidence="1" type="ORF">EVAR_78275_1</name>
</gene>
<protein>
    <submittedName>
        <fullName evidence="1">Uncharacterized protein</fullName>
    </submittedName>
</protein>
<organism evidence="1 2">
    <name type="scientific">Eumeta variegata</name>
    <name type="common">Bagworm moth</name>
    <name type="synonym">Eumeta japonica</name>
    <dbReference type="NCBI Taxonomy" id="151549"/>
    <lineage>
        <taxon>Eukaryota</taxon>
        <taxon>Metazoa</taxon>
        <taxon>Ecdysozoa</taxon>
        <taxon>Arthropoda</taxon>
        <taxon>Hexapoda</taxon>
        <taxon>Insecta</taxon>
        <taxon>Pterygota</taxon>
        <taxon>Neoptera</taxon>
        <taxon>Endopterygota</taxon>
        <taxon>Lepidoptera</taxon>
        <taxon>Glossata</taxon>
        <taxon>Ditrysia</taxon>
        <taxon>Tineoidea</taxon>
        <taxon>Psychidae</taxon>
        <taxon>Oiketicinae</taxon>
        <taxon>Eumeta</taxon>
    </lineage>
</organism>
<reference evidence="1 2" key="1">
    <citation type="journal article" date="2019" name="Commun. Biol.">
        <title>The bagworm genome reveals a unique fibroin gene that provides high tensile strength.</title>
        <authorList>
            <person name="Kono N."/>
            <person name="Nakamura H."/>
            <person name="Ohtoshi R."/>
            <person name="Tomita M."/>
            <person name="Numata K."/>
            <person name="Arakawa K."/>
        </authorList>
    </citation>
    <scope>NUCLEOTIDE SEQUENCE [LARGE SCALE GENOMIC DNA]</scope>
</reference>